<dbReference type="EMBL" id="JBHMBK010000014">
    <property type="protein sequence ID" value="MFB9686501.1"/>
    <property type="molecule type" value="Genomic_DNA"/>
</dbReference>
<dbReference type="Pfam" id="PF00903">
    <property type="entry name" value="Glyoxalase"/>
    <property type="match status" value="1"/>
</dbReference>
<dbReference type="PANTHER" id="PTHR11959">
    <property type="entry name" value="4-HYDROXYPHENYLPYRUVATE DIOXYGENASE"/>
    <property type="match status" value="1"/>
</dbReference>
<keyword evidence="7" id="KW-0223">Dioxygenase</keyword>
<comment type="cofactor">
    <cofactor evidence="1">
        <name>Fe cation</name>
        <dbReference type="ChEBI" id="CHEBI:24875"/>
    </cofactor>
</comment>
<dbReference type="GO" id="GO:0003868">
    <property type="term" value="F:4-hydroxyphenylpyruvate dioxygenase activity"/>
    <property type="evidence" value="ECO:0007669"/>
    <property type="project" value="UniProtKB-EC"/>
</dbReference>
<dbReference type="SUPFAM" id="SSF54593">
    <property type="entry name" value="Glyoxalase/Bleomycin resistance protein/Dihydroxybiphenyl dioxygenase"/>
    <property type="match status" value="1"/>
</dbReference>
<dbReference type="InterPro" id="IPR005956">
    <property type="entry name" value="4OHPhenylPyrv_dOase"/>
</dbReference>
<dbReference type="Pfam" id="PF14696">
    <property type="entry name" value="Glyoxalase_5"/>
    <property type="match status" value="1"/>
</dbReference>
<dbReference type="Gene3D" id="3.10.180.10">
    <property type="entry name" value="2,3-Dihydroxybiphenyl 1,2-Dioxygenase, domain 1"/>
    <property type="match status" value="2"/>
</dbReference>
<evidence type="ECO:0000256" key="3">
    <source>
        <dbReference type="ARBA" id="ARBA00022723"/>
    </source>
</evidence>
<feature type="domain" description="VOC" evidence="6">
    <location>
        <begin position="156"/>
        <end position="307"/>
    </location>
</feature>
<evidence type="ECO:0000313" key="7">
    <source>
        <dbReference type="EMBL" id="MFB9686501.1"/>
    </source>
</evidence>
<keyword evidence="8" id="KW-1185">Reference proteome</keyword>
<keyword evidence="5" id="KW-0408">Iron</keyword>
<evidence type="ECO:0000256" key="4">
    <source>
        <dbReference type="ARBA" id="ARBA00022737"/>
    </source>
</evidence>
<proteinExistence type="inferred from homology"/>
<protein>
    <submittedName>
        <fullName evidence="7">4-hydroxyphenylpyruvate dioxygenase</fullName>
        <ecNumber evidence="7">1.13.11.27</ecNumber>
    </submittedName>
</protein>
<dbReference type="PROSITE" id="PS51819">
    <property type="entry name" value="VOC"/>
    <property type="match status" value="2"/>
</dbReference>
<dbReference type="NCBIfam" id="TIGR01263">
    <property type="entry name" value="4HPPD"/>
    <property type="match status" value="1"/>
</dbReference>
<evidence type="ECO:0000313" key="8">
    <source>
        <dbReference type="Proteomes" id="UP001589535"/>
    </source>
</evidence>
<evidence type="ECO:0000256" key="5">
    <source>
        <dbReference type="ARBA" id="ARBA00023004"/>
    </source>
</evidence>
<keyword evidence="7" id="KW-0560">Oxidoreductase</keyword>
<dbReference type="PIRSF" id="PIRSF009283">
    <property type="entry name" value="HPP_dOase"/>
    <property type="match status" value="1"/>
</dbReference>
<accession>A0ABV5U5X7</accession>
<organism evidence="7 8">
    <name type="scientific">Amycolatopsis plumensis</name>
    <dbReference type="NCBI Taxonomy" id="236508"/>
    <lineage>
        <taxon>Bacteria</taxon>
        <taxon>Bacillati</taxon>
        <taxon>Actinomycetota</taxon>
        <taxon>Actinomycetes</taxon>
        <taxon>Pseudonocardiales</taxon>
        <taxon>Pseudonocardiaceae</taxon>
        <taxon>Amycolatopsis</taxon>
    </lineage>
</organism>
<gene>
    <name evidence="7" type="primary">hppD</name>
    <name evidence="7" type="ORF">ACFFTO_20100</name>
</gene>
<dbReference type="InterPro" id="IPR041736">
    <property type="entry name" value="4OHPhenylPyrv_dOase_N"/>
</dbReference>
<dbReference type="RefSeq" id="WP_378195761.1">
    <property type="nucleotide sequence ID" value="NZ_JBHMBK010000014.1"/>
</dbReference>
<dbReference type="PANTHER" id="PTHR11959:SF1">
    <property type="entry name" value="4-HYDROXYPHENYLPYRUVATE DIOXYGENASE"/>
    <property type="match status" value="1"/>
</dbReference>
<dbReference type="CDD" id="cd07250">
    <property type="entry name" value="HPPD_C_like"/>
    <property type="match status" value="1"/>
</dbReference>
<dbReference type="InterPro" id="IPR037523">
    <property type="entry name" value="VOC_core"/>
</dbReference>
<evidence type="ECO:0000256" key="1">
    <source>
        <dbReference type="ARBA" id="ARBA00001962"/>
    </source>
</evidence>
<comment type="caution">
    <text evidence="7">The sequence shown here is derived from an EMBL/GenBank/DDBJ whole genome shotgun (WGS) entry which is preliminary data.</text>
</comment>
<dbReference type="Proteomes" id="UP001589535">
    <property type="component" value="Unassembled WGS sequence"/>
</dbReference>
<dbReference type="InterPro" id="IPR029068">
    <property type="entry name" value="Glyas_Bleomycin-R_OHBP_Dase"/>
</dbReference>
<keyword evidence="3" id="KW-0479">Metal-binding</keyword>
<dbReference type="EC" id="1.13.11.27" evidence="7"/>
<reference evidence="7 8" key="1">
    <citation type="submission" date="2024-09" db="EMBL/GenBank/DDBJ databases">
        <authorList>
            <person name="Sun Q."/>
            <person name="Mori K."/>
        </authorList>
    </citation>
    <scope>NUCLEOTIDE SEQUENCE [LARGE SCALE GENOMIC DNA]</scope>
    <source>
        <strain evidence="7 8">JCM 13852</strain>
    </source>
</reference>
<dbReference type="InterPro" id="IPR004360">
    <property type="entry name" value="Glyas_Fos-R_dOase_dom"/>
</dbReference>
<comment type="similarity">
    <text evidence="2">Belongs to the 4HPPD family.</text>
</comment>
<dbReference type="InterPro" id="IPR041735">
    <property type="entry name" value="4OHPhenylPyrv_dOase_C"/>
</dbReference>
<name>A0ABV5U5X7_9PSEU</name>
<sequence>MALEQNSVYTGMRVDHVRFFVEDSASAADLWTRGYAFSEFQRIEDGRSRTVGVGRDDIRLLITEPRVPDHQAAIYVSRHGDGVADIGLGVADARTAFHEAVSRGAVPLHGPTEDDGVVTASILAFADVAHTFVQRAASGPLPPAGSPSARDIGAAAIDHFAVCLPGGQLDPTVAFYEEVLDFRVVYEEKIFVGKQSMNSKVVQSTSGAVTFTLIEPDLAKSPGQIDTFLRDHAGAGIQHVALRVPDIVRAFDQVQAAGVQFLSTPGQYYDRLDERIDLERHSIEDLRVRGILADEDHDGQLFQIFAKPVTPRNTFFVELIERLGATTFGSGNIKALYEAVMQSHGAVEDAA</sequence>
<dbReference type="CDD" id="cd08342">
    <property type="entry name" value="HPPD_N_like"/>
    <property type="match status" value="1"/>
</dbReference>
<keyword evidence="4" id="KW-0677">Repeat</keyword>
<evidence type="ECO:0000256" key="2">
    <source>
        <dbReference type="ARBA" id="ARBA00005877"/>
    </source>
</evidence>
<feature type="domain" description="VOC" evidence="6">
    <location>
        <begin position="13"/>
        <end position="135"/>
    </location>
</feature>
<evidence type="ECO:0000259" key="6">
    <source>
        <dbReference type="PROSITE" id="PS51819"/>
    </source>
</evidence>